<gene>
    <name evidence="2" type="ORF">ABY42_11280</name>
</gene>
<organism evidence="2 3">
    <name type="scientific">Haloferax gibbonsii</name>
    <dbReference type="NCBI Taxonomy" id="35746"/>
    <lineage>
        <taxon>Archaea</taxon>
        <taxon>Methanobacteriati</taxon>
        <taxon>Methanobacteriota</taxon>
        <taxon>Stenosarchaea group</taxon>
        <taxon>Halobacteria</taxon>
        <taxon>Halobacteriales</taxon>
        <taxon>Haloferacaceae</taxon>
        <taxon>Haloferax</taxon>
    </lineage>
</organism>
<evidence type="ECO:0000313" key="2">
    <source>
        <dbReference type="EMBL" id="AKU08283.1"/>
    </source>
</evidence>
<feature type="transmembrane region" description="Helical" evidence="1">
    <location>
        <begin position="88"/>
        <end position="110"/>
    </location>
</feature>
<keyword evidence="1" id="KW-0812">Transmembrane</keyword>
<feature type="transmembrane region" description="Helical" evidence="1">
    <location>
        <begin position="58"/>
        <end position="76"/>
    </location>
</feature>
<dbReference type="PATRIC" id="fig|35746.4.peg.2431"/>
<evidence type="ECO:0008006" key="4">
    <source>
        <dbReference type="Google" id="ProtNLM"/>
    </source>
</evidence>
<dbReference type="AlphaFoldDB" id="A0A0K1IVG7"/>
<feature type="transmembrane region" description="Helical" evidence="1">
    <location>
        <begin position="12"/>
        <end position="38"/>
    </location>
</feature>
<evidence type="ECO:0000313" key="3">
    <source>
        <dbReference type="Proteomes" id="UP000066124"/>
    </source>
</evidence>
<evidence type="ECO:0000256" key="1">
    <source>
        <dbReference type="SAM" id="Phobius"/>
    </source>
</evidence>
<dbReference type="KEGG" id="hgi:ABY42_11280"/>
<keyword evidence="1" id="KW-1133">Transmembrane helix</keyword>
<protein>
    <recommendedName>
        <fullName evidence="4">DUF2254 domain-containing protein</fullName>
    </recommendedName>
</protein>
<reference evidence="3" key="1">
    <citation type="journal article" date="2015" name="J. Biotechnol.">
        <title>Complete genome sequence of Haloferax gibbonsii strain ARA6, a potential producer of polyhydroxyalkanoates and halocins isolated from Araruama, Rio de Janeiro, Brasil.</title>
        <authorList>
            <person name="Pinto L.H."/>
            <person name="D'Alincourt Carvalho-Assef A.P."/>
            <person name="Vieira R.P."/>
            <person name="Clementino M.M."/>
            <person name="Albano R.M."/>
        </authorList>
    </citation>
    <scope>NUCLEOTIDE SEQUENCE [LARGE SCALE GENOMIC DNA]</scope>
    <source>
        <strain evidence="3">ARA6</strain>
    </source>
</reference>
<keyword evidence="1" id="KW-0472">Membrane</keyword>
<proteinExistence type="predicted"/>
<dbReference type="EMBL" id="CP011947">
    <property type="protein sequence ID" value="AKU08283.1"/>
    <property type="molecule type" value="Genomic_DNA"/>
</dbReference>
<name>A0A0K1IVG7_HALGI</name>
<dbReference type="Proteomes" id="UP000066124">
    <property type="component" value="Chromosome"/>
</dbReference>
<sequence length="526" mass="60076">MILPAESLSSLFQVLALAQASLLAIIVSVGLLSVQIAANQFTPLIGRRFEEDEFLTSTILRFGVSIALALLAMLLIPELYPLAGRLSLFGLVVLVAAGAGGATFSFLSVIDVKDDMLNYLNPESLLDDLLEDVSFEAYRRFSEELQENGHTARSPVLEIFQIGQRAFEDNDNHTAIYAIHTLDKASQKILTEYGELSEEERREVSFHQRDLFDYWKRLIDSAVEKGTDKTLYQIVLSQKEIATVAAESRLSRVGGEAAKTLQYLCEQAYQRDRLEKGYYARFKHILEASIKHDVPGIADLTVIYMKSFAFTITRDFEPEGEHRSWEESIVDNLFAYLRDTWSKVFEEKSGQIKDGEYRDLHDRFEKSIGHYVSTCWAFDRPYPSNLESDLTSVAISAAENDEQWAVSRITRMLVELWVITERRESLRVNDLARIIDSGGHKGVEDAFEHILSYEYVDQDDMGEPVVIGEDDWEKKMEQHSSKMYDNVVEGIGRLNSVPDFREHVVGLREQMETRYNDYFDDSDTQR</sequence>
<accession>A0A0K1IVG7</accession>